<accession>A0ABW2LGJ6</accession>
<dbReference type="Pfam" id="PF22725">
    <property type="entry name" value="GFO_IDH_MocA_C3"/>
    <property type="match status" value="1"/>
</dbReference>
<gene>
    <name evidence="3" type="ORF">ACFQRI_03440</name>
</gene>
<evidence type="ECO:0000313" key="3">
    <source>
        <dbReference type="EMBL" id="MFC7340453.1"/>
    </source>
</evidence>
<sequence>MLGSRKLRAAVIGTGGIAQQSHVPALKSAADEVEVVAAVDVDADRLARFQATNLIETGYRDVAEMLTSEKPDLVHVCTPPAAHVAPVEQCLRAGAWVLVEKPACLSLAEFDRIAAAETEGGAYASIVCQHRFGSAGRHAAELLSSGELGRPLVADCRTTWYRGHDYYEVPWRGKWRTEGGGPTMGHGIHQMDLLLALLGDWAEIRAMAARLDRDVETEDVSVASVRFESGAVASIVNSVLSPRQESYIRIDCTDATVELTHLYGYGNEDWRYTPAEHVTDPARIGRWRTPPGQERSSHAAQLERVLDAMRDGRRPPASGADARRTMELVTGLYRSALTGTSVRRADLTAEDPFYHDLHGEVPDWAPTREGAEA</sequence>
<dbReference type="PANTHER" id="PTHR43249:SF1">
    <property type="entry name" value="D-GLUCOSIDE 3-DEHYDROGENASE"/>
    <property type="match status" value="1"/>
</dbReference>
<keyword evidence="4" id="KW-1185">Reference proteome</keyword>
<feature type="domain" description="GFO/IDH/MocA-like oxidoreductase" evidence="2">
    <location>
        <begin position="137"/>
        <end position="257"/>
    </location>
</feature>
<dbReference type="SUPFAM" id="SSF55347">
    <property type="entry name" value="Glyceraldehyde-3-phosphate dehydrogenase-like, C-terminal domain"/>
    <property type="match status" value="1"/>
</dbReference>
<dbReference type="InterPro" id="IPR000683">
    <property type="entry name" value="Gfo/Idh/MocA-like_OxRdtase_N"/>
</dbReference>
<dbReference type="Proteomes" id="UP001596504">
    <property type="component" value="Unassembled WGS sequence"/>
</dbReference>
<dbReference type="RefSeq" id="WP_380664272.1">
    <property type="nucleotide sequence ID" value="NZ_JBHTCJ010000001.1"/>
</dbReference>
<evidence type="ECO:0000259" key="1">
    <source>
        <dbReference type="Pfam" id="PF01408"/>
    </source>
</evidence>
<organism evidence="3 4">
    <name type="scientific">Saccharopolyspora griseoalba</name>
    <dbReference type="NCBI Taxonomy" id="1431848"/>
    <lineage>
        <taxon>Bacteria</taxon>
        <taxon>Bacillati</taxon>
        <taxon>Actinomycetota</taxon>
        <taxon>Actinomycetes</taxon>
        <taxon>Pseudonocardiales</taxon>
        <taxon>Pseudonocardiaceae</taxon>
        <taxon>Saccharopolyspora</taxon>
    </lineage>
</organism>
<comment type="caution">
    <text evidence="3">The sequence shown here is derived from an EMBL/GenBank/DDBJ whole genome shotgun (WGS) entry which is preliminary data.</text>
</comment>
<dbReference type="InterPro" id="IPR036291">
    <property type="entry name" value="NAD(P)-bd_dom_sf"/>
</dbReference>
<proteinExistence type="predicted"/>
<dbReference type="EMBL" id="JBHTCJ010000001">
    <property type="protein sequence ID" value="MFC7340453.1"/>
    <property type="molecule type" value="Genomic_DNA"/>
</dbReference>
<protein>
    <submittedName>
        <fullName evidence="3">Gfo/Idh/MocA family protein</fullName>
    </submittedName>
</protein>
<dbReference type="Gene3D" id="3.40.50.720">
    <property type="entry name" value="NAD(P)-binding Rossmann-like Domain"/>
    <property type="match status" value="1"/>
</dbReference>
<dbReference type="PANTHER" id="PTHR43249">
    <property type="entry name" value="UDP-N-ACETYL-2-AMINO-2-DEOXY-D-GLUCURONATE OXIDASE"/>
    <property type="match status" value="1"/>
</dbReference>
<dbReference type="InterPro" id="IPR055170">
    <property type="entry name" value="GFO_IDH_MocA-like_dom"/>
</dbReference>
<dbReference type="Gene3D" id="3.30.360.10">
    <property type="entry name" value="Dihydrodipicolinate Reductase, domain 2"/>
    <property type="match status" value="1"/>
</dbReference>
<dbReference type="SUPFAM" id="SSF51735">
    <property type="entry name" value="NAD(P)-binding Rossmann-fold domains"/>
    <property type="match status" value="1"/>
</dbReference>
<name>A0ABW2LGJ6_9PSEU</name>
<dbReference type="InterPro" id="IPR052515">
    <property type="entry name" value="Gfo/Idh/MocA_Oxidoreductase"/>
</dbReference>
<feature type="domain" description="Gfo/Idh/MocA-like oxidoreductase N-terminal" evidence="1">
    <location>
        <begin position="7"/>
        <end position="122"/>
    </location>
</feature>
<reference evidence="4" key="1">
    <citation type="journal article" date="2019" name="Int. J. Syst. Evol. Microbiol.">
        <title>The Global Catalogue of Microorganisms (GCM) 10K type strain sequencing project: providing services to taxonomists for standard genome sequencing and annotation.</title>
        <authorList>
            <consortium name="The Broad Institute Genomics Platform"/>
            <consortium name="The Broad Institute Genome Sequencing Center for Infectious Disease"/>
            <person name="Wu L."/>
            <person name="Ma J."/>
        </authorList>
    </citation>
    <scope>NUCLEOTIDE SEQUENCE [LARGE SCALE GENOMIC DNA]</scope>
    <source>
        <strain evidence="4">WLHS5</strain>
    </source>
</reference>
<evidence type="ECO:0000313" key="4">
    <source>
        <dbReference type="Proteomes" id="UP001596504"/>
    </source>
</evidence>
<evidence type="ECO:0000259" key="2">
    <source>
        <dbReference type="Pfam" id="PF22725"/>
    </source>
</evidence>
<dbReference type="Pfam" id="PF01408">
    <property type="entry name" value="GFO_IDH_MocA"/>
    <property type="match status" value="1"/>
</dbReference>